<evidence type="ECO:0000256" key="1">
    <source>
        <dbReference type="ARBA" id="ARBA00022729"/>
    </source>
</evidence>
<sequence length="365" mass="41178">MKRNRYRYSIRKVIVGVTSIIIGLSAGEIDTTNAAANTNISADNKVIIDENGVRPDVEPIPPENIPEKSGNKPPVKPTDKPVRKPPVKPEGKPAEKPVRKPPVKPEKKPIEKPSVMPDKKPSIEPDRKPLVEPKEDKTPVKQDDDNKFPAMSDNEKYHDVNKTPNKDLLVANLSGHDLRVEYKKGSISADKLYVESLNDNKLNKSIENKLGNDYKVIETFEIHFEKDDKKVDSNEERTVKIAITKKDNTELEVYHITNDISLEKVNSKYSEGELQFNINHFSKFTIVERIKIGAKNLEERAQVIIPERAVDVKKEELPETLTKKIDNVNKVSSLPKTGIKTLALEVVGVMLILAAILIRREQKNN</sequence>
<keyword evidence="1" id="KW-0732">Signal</keyword>
<keyword evidence="3" id="KW-1133">Transmembrane helix</keyword>
<keyword evidence="3" id="KW-0472">Membrane</keyword>
<feature type="region of interest" description="Disordered" evidence="2">
    <location>
        <begin position="51"/>
        <end position="161"/>
    </location>
</feature>
<organism evidence="4 5">
    <name type="scientific">Gemella haemolysans M341</name>
    <dbReference type="NCBI Taxonomy" id="562981"/>
    <lineage>
        <taxon>Bacteria</taxon>
        <taxon>Bacillati</taxon>
        <taxon>Bacillota</taxon>
        <taxon>Bacilli</taxon>
        <taxon>Bacillales</taxon>
        <taxon>Gemellaceae</taxon>
        <taxon>Gemella</taxon>
    </lineage>
</organism>
<dbReference type="EMBL" id="ACRO01000012">
    <property type="protein sequence ID" value="EGF88630.1"/>
    <property type="molecule type" value="Genomic_DNA"/>
</dbReference>
<feature type="transmembrane region" description="Helical" evidence="3">
    <location>
        <begin position="339"/>
        <end position="358"/>
    </location>
</feature>
<name>A0AA87APN9_9BACL</name>
<dbReference type="NCBIfam" id="TIGR01167">
    <property type="entry name" value="LPXTG_anchor"/>
    <property type="match status" value="1"/>
</dbReference>
<evidence type="ECO:0000256" key="3">
    <source>
        <dbReference type="SAM" id="Phobius"/>
    </source>
</evidence>
<evidence type="ECO:0000313" key="4">
    <source>
        <dbReference type="EMBL" id="EGF88630.1"/>
    </source>
</evidence>
<protein>
    <recommendedName>
        <fullName evidence="6">Gram-positive signal peptide protein, YSIRK family</fullName>
    </recommendedName>
</protein>
<feature type="compositionally biased region" description="Basic and acidic residues" evidence="2">
    <location>
        <begin position="77"/>
        <end position="161"/>
    </location>
</feature>
<evidence type="ECO:0000256" key="2">
    <source>
        <dbReference type="SAM" id="MobiDB-lite"/>
    </source>
</evidence>
<evidence type="ECO:0008006" key="6">
    <source>
        <dbReference type="Google" id="ProtNLM"/>
    </source>
</evidence>
<accession>A0AA87APN9</accession>
<gene>
    <name evidence="4" type="ORF">HMPREF0428_00908</name>
</gene>
<dbReference type="Proteomes" id="UP000004773">
    <property type="component" value="Unassembled WGS sequence"/>
</dbReference>
<dbReference type="NCBIfam" id="TIGR01168">
    <property type="entry name" value="YSIRK_signal"/>
    <property type="match status" value="1"/>
</dbReference>
<reference evidence="4 5" key="1">
    <citation type="submission" date="2011-03" db="EMBL/GenBank/DDBJ databases">
        <title>The Genome Sequence of Gemella haemolysans M341.</title>
        <authorList>
            <consortium name="The Broad Institute Genome Sequencing Platform"/>
            <consortium name="The Broad Institute Genome Sequencing Center for Infectious Disease"/>
            <person name="Earl A."/>
            <person name="Ward D."/>
            <person name="Feldgarden M."/>
            <person name="Gevers D."/>
            <person name="Sibley C.D."/>
            <person name="Field T.R."/>
            <person name="Grinwis M."/>
            <person name="Eshaghurshan C.S."/>
            <person name="Surette M.G."/>
            <person name="Young S.K."/>
            <person name="Zeng Q."/>
            <person name="Gargeya S."/>
            <person name="Fitzgerald M."/>
            <person name="Haas B."/>
            <person name="Abouelleil A."/>
            <person name="Alvarado L."/>
            <person name="Arachchi H.M."/>
            <person name="Berlin A."/>
            <person name="Brown A."/>
            <person name="Chapman S.B."/>
            <person name="Chen Z."/>
            <person name="Dunbar C."/>
            <person name="Freedman E."/>
            <person name="Gearin G."/>
            <person name="Gellesch M."/>
            <person name="Goldberg J."/>
            <person name="Griggs A."/>
            <person name="Gujja S."/>
            <person name="Heilman E.R."/>
            <person name="Heiman D."/>
            <person name="Howarth C."/>
            <person name="Larson L."/>
            <person name="Lui A."/>
            <person name="MacDonald P.J.P."/>
            <person name="Mehta T."/>
            <person name="Montmayeur A."/>
            <person name="Murphy C."/>
            <person name="Neiman D."/>
            <person name="Pearson M."/>
            <person name="Priest M."/>
            <person name="Roberts A."/>
            <person name="Saif S."/>
            <person name="Shea T."/>
            <person name="Shenoy N."/>
            <person name="Sisk P."/>
            <person name="Stolte C."/>
            <person name="Sykes S."/>
            <person name="White J."/>
            <person name="Yandava C."/>
            <person name="Wortman J."/>
            <person name="Nusbaum C."/>
            <person name="Birren B."/>
        </authorList>
    </citation>
    <scope>NUCLEOTIDE SEQUENCE [LARGE SCALE GENOMIC DNA]</scope>
    <source>
        <strain evidence="4 5">M341</strain>
    </source>
</reference>
<evidence type="ECO:0000313" key="5">
    <source>
        <dbReference type="Proteomes" id="UP000004773"/>
    </source>
</evidence>
<comment type="caution">
    <text evidence="4">The sequence shown here is derived from an EMBL/GenBank/DDBJ whole genome shotgun (WGS) entry which is preliminary data.</text>
</comment>
<proteinExistence type="predicted"/>
<dbReference type="RefSeq" id="WP_003146986.1">
    <property type="nucleotide sequence ID" value="NZ_GL883583.1"/>
</dbReference>
<dbReference type="AlphaFoldDB" id="A0AA87APN9"/>
<keyword evidence="3" id="KW-0812">Transmembrane</keyword>
<dbReference type="InterPro" id="IPR005877">
    <property type="entry name" value="YSIRK_signal_dom"/>
</dbReference>